<evidence type="ECO:0000313" key="6">
    <source>
        <dbReference type="EMBL" id="GLB47649.1"/>
    </source>
</evidence>
<gene>
    <name evidence="6" type="ORF">Y10_00170</name>
</gene>
<dbReference type="Pfam" id="PF00126">
    <property type="entry name" value="HTH_1"/>
    <property type="match status" value="1"/>
</dbReference>
<dbReference type="InterPro" id="IPR005119">
    <property type="entry name" value="LysR_subst-bd"/>
</dbReference>
<proteinExistence type="inferred from homology"/>
<sequence>MFDFRLRVFHTVAKRLNFTKAAKELYISQPAVTKHIKELEAHFKNKLFERNGTRIKLTDAGTKLLGYTVELLELYRRMEADLNAMREANVGTLRIGASTTIANYILPVVLPSFKQEFPDITVELVIDNTEHIEQLLVKKEIDLGITEGFTKSSVLHYDTFLKDEIVLVASTANPLAEVSSVEIQELLQLPMLVREQGSGTLDVINHALNKVAIKPEFTTVMQLSSTESIKLYLRNSDCVAFLSIYAVLNELKDHTFTVIDVEGLHIERNFYWVQSQGAHNYLAKLFIEKASSYNFKL</sequence>
<protein>
    <submittedName>
        <fullName evidence="6">Transcriptional regulator</fullName>
    </submittedName>
</protein>
<dbReference type="RefSeq" id="WP_281763318.1">
    <property type="nucleotide sequence ID" value="NZ_BRVO01000001.1"/>
</dbReference>
<comment type="similarity">
    <text evidence="1">Belongs to the LysR transcriptional regulatory family.</text>
</comment>
<dbReference type="InterPro" id="IPR036388">
    <property type="entry name" value="WH-like_DNA-bd_sf"/>
</dbReference>
<dbReference type="PANTHER" id="PTHR30126">
    <property type="entry name" value="HTH-TYPE TRANSCRIPTIONAL REGULATOR"/>
    <property type="match status" value="1"/>
</dbReference>
<evidence type="ECO:0000259" key="5">
    <source>
        <dbReference type="PROSITE" id="PS50931"/>
    </source>
</evidence>
<feature type="domain" description="HTH lysR-type" evidence="5">
    <location>
        <begin position="6"/>
        <end position="58"/>
    </location>
</feature>
<dbReference type="Gene3D" id="3.40.190.290">
    <property type="match status" value="1"/>
</dbReference>
<dbReference type="Pfam" id="PF03466">
    <property type="entry name" value="LysR_substrate"/>
    <property type="match status" value="1"/>
</dbReference>
<evidence type="ECO:0000256" key="3">
    <source>
        <dbReference type="ARBA" id="ARBA00023125"/>
    </source>
</evidence>
<dbReference type="SUPFAM" id="SSF46785">
    <property type="entry name" value="Winged helix' DNA-binding domain"/>
    <property type="match status" value="1"/>
</dbReference>
<keyword evidence="7" id="KW-1185">Reference proteome</keyword>
<dbReference type="InterPro" id="IPR000847">
    <property type="entry name" value="LysR_HTH_N"/>
</dbReference>
<evidence type="ECO:0000256" key="2">
    <source>
        <dbReference type="ARBA" id="ARBA00023015"/>
    </source>
</evidence>
<evidence type="ECO:0000256" key="4">
    <source>
        <dbReference type="ARBA" id="ARBA00023163"/>
    </source>
</evidence>
<organism evidence="6 7">
    <name type="scientific">Neptunitalea lumnitzerae</name>
    <dbReference type="NCBI Taxonomy" id="2965509"/>
    <lineage>
        <taxon>Bacteria</taxon>
        <taxon>Pseudomonadati</taxon>
        <taxon>Bacteroidota</taxon>
        <taxon>Flavobacteriia</taxon>
        <taxon>Flavobacteriales</taxon>
        <taxon>Flavobacteriaceae</taxon>
        <taxon>Neptunitalea</taxon>
    </lineage>
</organism>
<keyword evidence="3" id="KW-0238">DNA-binding</keyword>
<dbReference type="Gene3D" id="1.10.10.10">
    <property type="entry name" value="Winged helix-like DNA-binding domain superfamily/Winged helix DNA-binding domain"/>
    <property type="match status" value="1"/>
</dbReference>
<evidence type="ECO:0000256" key="1">
    <source>
        <dbReference type="ARBA" id="ARBA00009437"/>
    </source>
</evidence>
<dbReference type="PRINTS" id="PR00039">
    <property type="entry name" value="HTHLYSR"/>
</dbReference>
<dbReference type="Proteomes" id="UP001143543">
    <property type="component" value="Unassembled WGS sequence"/>
</dbReference>
<accession>A0ABQ5ME54</accession>
<dbReference type="SUPFAM" id="SSF53850">
    <property type="entry name" value="Periplasmic binding protein-like II"/>
    <property type="match status" value="1"/>
</dbReference>
<dbReference type="PANTHER" id="PTHR30126:SF39">
    <property type="entry name" value="HTH-TYPE TRANSCRIPTIONAL REGULATOR CYSL"/>
    <property type="match status" value="1"/>
</dbReference>
<keyword evidence="2" id="KW-0805">Transcription regulation</keyword>
<dbReference type="EMBL" id="BRVO01000001">
    <property type="protein sequence ID" value="GLB47649.1"/>
    <property type="molecule type" value="Genomic_DNA"/>
</dbReference>
<dbReference type="PROSITE" id="PS50931">
    <property type="entry name" value="HTH_LYSR"/>
    <property type="match status" value="1"/>
</dbReference>
<comment type="caution">
    <text evidence="6">The sequence shown here is derived from an EMBL/GenBank/DDBJ whole genome shotgun (WGS) entry which is preliminary data.</text>
</comment>
<keyword evidence="4" id="KW-0804">Transcription</keyword>
<evidence type="ECO:0000313" key="7">
    <source>
        <dbReference type="Proteomes" id="UP001143543"/>
    </source>
</evidence>
<dbReference type="InterPro" id="IPR036390">
    <property type="entry name" value="WH_DNA-bd_sf"/>
</dbReference>
<reference evidence="6" key="1">
    <citation type="submission" date="2022-07" db="EMBL/GenBank/DDBJ databases">
        <title>Taxonomy of Novel Oxalotrophic and Methylotrophic Bacteria.</title>
        <authorList>
            <person name="Sahin N."/>
            <person name="Tani A."/>
        </authorList>
    </citation>
    <scope>NUCLEOTIDE SEQUENCE</scope>
    <source>
        <strain evidence="6">Y10</strain>
    </source>
</reference>
<name>A0ABQ5ME54_9FLAO</name>